<gene>
    <name evidence="2" type="ORF">E1B28_010796</name>
</gene>
<keyword evidence="1" id="KW-0812">Transmembrane</keyword>
<dbReference type="InterPro" id="IPR029063">
    <property type="entry name" value="SAM-dependent_MTases_sf"/>
</dbReference>
<dbReference type="AlphaFoldDB" id="A0A9P7UNW3"/>
<accession>A0A9P7UNW3</accession>
<organism evidence="2 3">
    <name type="scientific">Marasmius oreades</name>
    <name type="common">fairy-ring Marasmius</name>
    <dbReference type="NCBI Taxonomy" id="181124"/>
    <lineage>
        <taxon>Eukaryota</taxon>
        <taxon>Fungi</taxon>
        <taxon>Dikarya</taxon>
        <taxon>Basidiomycota</taxon>
        <taxon>Agaricomycotina</taxon>
        <taxon>Agaricomycetes</taxon>
        <taxon>Agaricomycetidae</taxon>
        <taxon>Agaricales</taxon>
        <taxon>Marasmiineae</taxon>
        <taxon>Marasmiaceae</taxon>
        <taxon>Marasmius</taxon>
    </lineage>
</organism>
<dbReference type="GeneID" id="66079871"/>
<dbReference type="Proteomes" id="UP001049176">
    <property type="component" value="Chromosome 7"/>
</dbReference>
<sequence length="142" mass="16769">MAQTKSHPSYLLVENVVGFEVIVVKSSSIHLPIPTYFLKRLLHTLSSWNWLSHRRILLTPFDVPNLRLRYYLLARQSRAQGKYSHLYRRLAVIWTNLGCGGGHLISFIISANVLFYSRLHSTRRALWIHHPNERKPEYHYYV</sequence>
<evidence type="ECO:0000313" key="2">
    <source>
        <dbReference type="EMBL" id="KAG7089087.1"/>
    </source>
</evidence>
<dbReference type="SUPFAM" id="SSF53335">
    <property type="entry name" value="S-adenosyl-L-methionine-dependent methyltransferases"/>
    <property type="match status" value="1"/>
</dbReference>
<dbReference type="KEGG" id="more:E1B28_010796"/>
<reference evidence="2" key="1">
    <citation type="journal article" date="2021" name="Genome Biol. Evol.">
        <title>The assembled and annotated genome of the fairy-ring fungus Marasmius oreades.</title>
        <authorList>
            <person name="Hiltunen M."/>
            <person name="Ament-Velasquez S.L."/>
            <person name="Johannesson H."/>
        </authorList>
    </citation>
    <scope>NUCLEOTIDE SEQUENCE</scope>
    <source>
        <strain evidence="2">03SP1</strain>
    </source>
</reference>
<name>A0A9P7UNW3_9AGAR</name>
<evidence type="ECO:0000256" key="1">
    <source>
        <dbReference type="SAM" id="Phobius"/>
    </source>
</evidence>
<comment type="caution">
    <text evidence="2">The sequence shown here is derived from an EMBL/GenBank/DDBJ whole genome shotgun (WGS) entry which is preliminary data.</text>
</comment>
<feature type="transmembrane region" description="Helical" evidence="1">
    <location>
        <begin position="91"/>
        <end position="115"/>
    </location>
</feature>
<evidence type="ECO:0000313" key="3">
    <source>
        <dbReference type="Proteomes" id="UP001049176"/>
    </source>
</evidence>
<dbReference type="EMBL" id="CM032187">
    <property type="protein sequence ID" value="KAG7089087.1"/>
    <property type="molecule type" value="Genomic_DNA"/>
</dbReference>
<keyword evidence="3" id="KW-1185">Reference proteome</keyword>
<keyword evidence="1" id="KW-1133">Transmembrane helix</keyword>
<dbReference type="RefSeq" id="XP_043005557.1">
    <property type="nucleotide sequence ID" value="XM_043155775.1"/>
</dbReference>
<dbReference type="OrthoDB" id="414133at2759"/>
<proteinExistence type="predicted"/>
<keyword evidence="1" id="KW-0472">Membrane</keyword>
<protein>
    <submittedName>
        <fullName evidence="2">Uncharacterized protein</fullName>
    </submittedName>
</protein>